<protein>
    <submittedName>
        <fullName evidence="2">Uncharacterized protein</fullName>
    </submittedName>
</protein>
<accession>A0AAN9K2K9</accession>
<evidence type="ECO:0000313" key="2">
    <source>
        <dbReference type="EMBL" id="KAK7309750.1"/>
    </source>
</evidence>
<dbReference type="Proteomes" id="UP001359559">
    <property type="component" value="Unassembled WGS sequence"/>
</dbReference>
<dbReference type="EMBL" id="JAYKXN010000002">
    <property type="protein sequence ID" value="KAK7309750.1"/>
    <property type="molecule type" value="Genomic_DNA"/>
</dbReference>
<gene>
    <name evidence="2" type="ORF">RJT34_06725</name>
</gene>
<feature type="transmembrane region" description="Helical" evidence="1">
    <location>
        <begin position="48"/>
        <end position="65"/>
    </location>
</feature>
<evidence type="ECO:0000313" key="3">
    <source>
        <dbReference type="Proteomes" id="UP001359559"/>
    </source>
</evidence>
<keyword evidence="1" id="KW-0812">Transmembrane</keyword>
<feature type="transmembrane region" description="Helical" evidence="1">
    <location>
        <begin position="77"/>
        <end position="106"/>
    </location>
</feature>
<evidence type="ECO:0000256" key="1">
    <source>
        <dbReference type="SAM" id="Phobius"/>
    </source>
</evidence>
<sequence length="107" mass="11924">MLFVERFSSNRGYARSFLLKAQVGFLVLTLTCVWSFLEDRSEKGYGKAMNLASTGAFAMMALSLSRQLQLGFEVGVFNFLVGCFLVTIMKMSLQLAPIAALFCYLLI</sequence>
<name>A0AAN9K2K9_CLITE</name>
<proteinExistence type="predicted"/>
<feature type="transmembrane region" description="Helical" evidence="1">
    <location>
        <begin position="17"/>
        <end position="36"/>
    </location>
</feature>
<keyword evidence="1" id="KW-1133">Transmembrane helix</keyword>
<comment type="caution">
    <text evidence="2">The sequence shown here is derived from an EMBL/GenBank/DDBJ whole genome shotgun (WGS) entry which is preliminary data.</text>
</comment>
<reference evidence="2 3" key="1">
    <citation type="submission" date="2024-01" db="EMBL/GenBank/DDBJ databases">
        <title>The genomes of 5 underutilized Papilionoideae crops provide insights into root nodulation and disease resistance.</title>
        <authorList>
            <person name="Yuan L."/>
        </authorList>
    </citation>
    <scope>NUCLEOTIDE SEQUENCE [LARGE SCALE GENOMIC DNA]</scope>
    <source>
        <strain evidence="2">LY-2023</strain>
        <tissue evidence="2">Leaf</tissue>
    </source>
</reference>
<keyword evidence="3" id="KW-1185">Reference proteome</keyword>
<dbReference type="AlphaFoldDB" id="A0AAN9K2K9"/>
<keyword evidence="1" id="KW-0472">Membrane</keyword>
<organism evidence="2 3">
    <name type="scientific">Clitoria ternatea</name>
    <name type="common">Butterfly pea</name>
    <dbReference type="NCBI Taxonomy" id="43366"/>
    <lineage>
        <taxon>Eukaryota</taxon>
        <taxon>Viridiplantae</taxon>
        <taxon>Streptophyta</taxon>
        <taxon>Embryophyta</taxon>
        <taxon>Tracheophyta</taxon>
        <taxon>Spermatophyta</taxon>
        <taxon>Magnoliopsida</taxon>
        <taxon>eudicotyledons</taxon>
        <taxon>Gunneridae</taxon>
        <taxon>Pentapetalae</taxon>
        <taxon>rosids</taxon>
        <taxon>fabids</taxon>
        <taxon>Fabales</taxon>
        <taxon>Fabaceae</taxon>
        <taxon>Papilionoideae</taxon>
        <taxon>50 kb inversion clade</taxon>
        <taxon>NPAAA clade</taxon>
        <taxon>indigoferoid/millettioid clade</taxon>
        <taxon>Phaseoleae</taxon>
        <taxon>Clitoria</taxon>
    </lineage>
</organism>